<protein>
    <recommendedName>
        <fullName evidence="3">Transglycosylase SLT domain-containing protein</fullName>
    </recommendedName>
</protein>
<dbReference type="Proteomes" id="UP000298049">
    <property type="component" value="Chromosome"/>
</dbReference>
<name>A0A4P7XM86_9ALTE</name>
<dbReference type="Gene3D" id="1.10.530.10">
    <property type="match status" value="1"/>
</dbReference>
<evidence type="ECO:0008006" key="3">
    <source>
        <dbReference type="Google" id="ProtNLM"/>
    </source>
</evidence>
<proteinExistence type="predicted"/>
<accession>A0A4P7XM86</accession>
<sequence length="309" mass="34766">MFSSGYCTQQERHLLFDRRGRFIAYVSDQEFRRDTQRKLNSARAEMARTGHVETWVPGGENVRGYPFALACTQPHVDMEAALERYFGEAEEGRIWGSWDTLKIGTREQPLSLHSALQAVYQQRTDEGRLDLPAAILEDIAGQLLIESGGQARAHSTANARGILQLSPSVLDDCQIPAELHWHRLAQMDCALRLTEKNYRNLRPAFEQRFGHLVPLKQETLFRLLLTQAYHGGTARVLRLLDDTSDQGAAARYFAAEHERFSAGDIAFGMLFHNLDRDLIGFSSLYYGADVRLAAESIEARLPSSASPAE</sequence>
<dbReference type="SUPFAM" id="SSF53955">
    <property type="entry name" value="Lysozyme-like"/>
    <property type="match status" value="1"/>
</dbReference>
<dbReference type="AlphaFoldDB" id="A0A4P7XM86"/>
<organism evidence="1 2">
    <name type="scientific">Hydrocarboniclastica marina</name>
    <dbReference type="NCBI Taxonomy" id="2259620"/>
    <lineage>
        <taxon>Bacteria</taxon>
        <taxon>Pseudomonadati</taxon>
        <taxon>Pseudomonadota</taxon>
        <taxon>Gammaproteobacteria</taxon>
        <taxon>Alteromonadales</taxon>
        <taxon>Alteromonadaceae</taxon>
        <taxon>Hydrocarboniclastica</taxon>
    </lineage>
</organism>
<keyword evidence="2" id="KW-1185">Reference proteome</keyword>
<dbReference type="InterPro" id="IPR023346">
    <property type="entry name" value="Lysozyme-like_dom_sf"/>
</dbReference>
<evidence type="ECO:0000313" key="2">
    <source>
        <dbReference type="Proteomes" id="UP000298049"/>
    </source>
</evidence>
<dbReference type="KEGG" id="hmi:soil367_17850"/>
<evidence type="ECO:0000313" key="1">
    <source>
        <dbReference type="EMBL" id="QCF28033.1"/>
    </source>
</evidence>
<dbReference type="OrthoDB" id="5699584at2"/>
<dbReference type="EMBL" id="CP031093">
    <property type="protein sequence ID" value="QCF28033.1"/>
    <property type="molecule type" value="Genomic_DNA"/>
</dbReference>
<gene>
    <name evidence="1" type="ORF">soil367_17850</name>
</gene>
<reference evidence="1 2" key="1">
    <citation type="submission" date="2018-07" db="EMBL/GenBank/DDBJ databases">
        <title>Marsedoiliclastica nanhaica gen. nov. sp. nov., a novel marine hydrocarbonoclastic bacterium isolated from an in-situ enriched hydrocarbon-degrading consortium in deep-sea sediment.</title>
        <authorList>
            <person name="Dong C."/>
            <person name="Ma T."/>
            <person name="Liu R."/>
            <person name="Shao Z."/>
        </authorList>
    </citation>
    <scope>NUCLEOTIDE SEQUENCE [LARGE SCALE GENOMIC DNA]</scope>
    <source>
        <strain evidence="2">soil36-7</strain>
    </source>
</reference>